<reference evidence="1 2" key="2">
    <citation type="journal article" date="2012" name="Proc. Natl. Acad. Sci. U.S.A.">
        <title>Antigenic diversity is generated by distinct evolutionary mechanisms in African trypanosome species.</title>
        <authorList>
            <person name="Jackson A.P."/>
            <person name="Berry A."/>
            <person name="Aslett M."/>
            <person name="Allison H.C."/>
            <person name="Burton P."/>
            <person name="Vavrova-Anderson J."/>
            <person name="Brown R."/>
            <person name="Browne H."/>
            <person name="Corton N."/>
            <person name="Hauser H."/>
            <person name="Gamble J."/>
            <person name="Gilderthorp R."/>
            <person name="Marcello L."/>
            <person name="McQuillan J."/>
            <person name="Otto T.D."/>
            <person name="Quail M.A."/>
            <person name="Sanders M.J."/>
            <person name="van Tonder A."/>
            <person name="Ginger M.L."/>
            <person name="Field M.C."/>
            <person name="Barry J.D."/>
            <person name="Hertz-Fowler C."/>
            <person name="Berriman M."/>
        </authorList>
    </citation>
    <scope>NUCLEOTIDE SEQUENCE [LARGE SCALE GENOMIC DNA]</scope>
    <source>
        <strain evidence="1 2">IL3000</strain>
    </source>
</reference>
<dbReference type="Proteomes" id="UP000000702">
    <property type="component" value="Unassembled WGS sequence"/>
</dbReference>
<dbReference type="EMBL" id="CAEQ01000868">
    <property type="protein sequence ID" value="CCD12772.1"/>
    <property type="molecule type" value="Genomic_DNA"/>
</dbReference>
<keyword evidence="2" id="KW-1185">Reference proteome</keyword>
<evidence type="ECO:0000313" key="1">
    <source>
        <dbReference type="EMBL" id="CCD12772.1"/>
    </source>
</evidence>
<evidence type="ECO:0000313" key="2">
    <source>
        <dbReference type="Proteomes" id="UP000000702"/>
    </source>
</evidence>
<reference evidence="2" key="1">
    <citation type="submission" date="2011-07" db="EMBL/GenBank/DDBJ databases">
        <title>Divergent evolution of antigenic variation in African trypanosomes.</title>
        <authorList>
            <person name="Jackson A.P."/>
            <person name="Berry A."/>
            <person name="Allison H.C."/>
            <person name="Burton P."/>
            <person name="Anderson J."/>
            <person name="Aslett M."/>
            <person name="Brown R."/>
            <person name="Corton N."/>
            <person name="Harris D."/>
            <person name="Hauser H."/>
            <person name="Gamble J."/>
            <person name="Gilderthorp R."/>
            <person name="McQuillan J."/>
            <person name="Quail M.A."/>
            <person name="Sanders M."/>
            <person name="Van Tonder A."/>
            <person name="Ginger M.L."/>
            <person name="Donelson J.E."/>
            <person name="Field M.C."/>
            <person name="Barry J.D."/>
            <person name="Berriman M."/>
            <person name="Hertz-Fowler C."/>
        </authorList>
    </citation>
    <scope>NUCLEOTIDE SEQUENCE [LARGE SCALE GENOMIC DNA]</scope>
    <source>
        <strain evidence="2">IL3000</strain>
    </source>
</reference>
<dbReference type="AlphaFoldDB" id="F9W6G7"/>
<comment type="caution">
    <text evidence="1">The sequence shown here is derived from an EMBL/GenBank/DDBJ whole genome shotgun (WGS) entry which is preliminary data.</text>
</comment>
<protein>
    <submittedName>
        <fullName evidence="1">WGS project CAEQ00000000 data, annotated contig 1465</fullName>
    </submittedName>
</protein>
<proteinExistence type="predicted"/>
<gene>
    <name evidence="1" type="ORF">TCIL3000_0_36250</name>
</gene>
<organism evidence="1 2">
    <name type="scientific">Trypanosoma congolense (strain IL3000)</name>
    <dbReference type="NCBI Taxonomy" id="1068625"/>
    <lineage>
        <taxon>Eukaryota</taxon>
        <taxon>Discoba</taxon>
        <taxon>Euglenozoa</taxon>
        <taxon>Kinetoplastea</taxon>
        <taxon>Metakinetoplastina</taxon>
        <taxon>Trypanosomatida</taxon>
        <taxon>Trypanosomatidae</taxon>
        <taxon>Trypanosoma</taxon>
        <taxon>Nannomonas</taxon>
    </lineage>
</organism>
<name>F9W6G7_TRYCI</name>
<dbReference type="VEuPathDB" id="TriTrypDB:TcIL3000_0_36250"/>
<accession>F9W6G7</accession>
<sequence length="248" mass="26605">MEYSTEPVAVFFESGELCPEKALRFCGEEASGVGQVEGPPVHPREALRQLHKATLEKQLASDGPPLTLSALINLFVSSAFLDVGDDLMVAILSALNSTLLNLSPRSASSSSSAGPRCVTPLEASSVAVALARVESIVTQLGKTSTAASRMKEEMGSVERALLPVLQPDALLARGSARCVMRLLCDCPSWTRRCGLEEGCLRALRDHAGDGFTRANLERLLRHNASNLLLLPADVKESVERCLVELPIR</sequence>